<evidence type="ECO:0000256" key="2">
    <source>
        <dbReference type="SAM" id="Phobius"/>
    </source>
</evidence>
<feature type="domain" description="CNA-B" evidence="3">
    <location>
        <begin position="137"/>
        <end position="226"/>
    </location>
</feature>
<proteinExistence type="predicted"/>
<dbReference type="EMBL" id="JALBUS010000004">
    <property type="protein sequence ID" value="MDX8417045.1"/>
    <property type="molecule type" value="Genomic_DNA"/>
</dbReference>
<keyword evidence="2" id="KW-0472">Membrane</keyword>
<gene>
    <name evidence="4" type="ORF">MOZ64_04195</name>
</gene>
<feature type="domain" description="CNA-B" evidence="3">
    <location>
        <begin position="2"/>
        <end position="37"/>
    </location>
</feature>
<dbReference type="InterPro" id="IPR008454">
    <property type="entry name" value="Collagen-bd_Cna-like_B-typ_dom"/>
</dbReference>
<comment type="caution">
    <text evidence="4">The sequence shown here is derived from an EMBL/GenBank/DDBJ whole genome shotgun (WGS) entry which is preliminary data.</text>
</comment>
<evidence type="ECO:0000313" key="5">
    <source>
        <dbReference type="Proteomes" id="UP001285244"/>
    </source>
</evidence>
<dbReference type="Pfam" id="PF05738">
    <property type="entry name" value="Cna_B"/>
    <property type="match status" value="5"/>
</dbReference>
<keyword evidence="2" id="KW-1133">Transmembrane helix</keyword>
<sequence length="463" mass="51462">KKKGKTIEYSIAEVSVPKGYTSEISGNATEGYIINNTHKTETVDISGIKTWKDNDNQDNIRPDSITIRLMANGTEIDSKEVKADKDGNWSYQFTGLPKYEKGQEIDYTVSEDAVKDYTTIQTGNDFINTYDAGKTSVNVKKVWEDAENQDGIRPQEITVQLLANGEKTDKTLTLNADNNWNGSFTDLDAKKKGKTIEYSIAEVSVPKGYKSVITGDATKGYIVTNTHKTETVDISGTKTWKDNDNQDNTRPDSITIRLMANGTEIDSKEVKADKDGNWSYQFTGLPKYEKGQEIDYMVSEDAVKDYTTTQTGNDFINTHVVGKTSVNVKKVWKDGNNRDGIRPEKITVQLLADGEKTDKTLILNADNNWNGSFTDLDAKKKGKTIEYSIAEVSVPKGYKSVITGDATKGYIVTNTHSSNKTSGKKTDQSNGTNTGAETNVRFYSLTTILSLLVIVFFKRRFVK</sequence>
<evidence type="ECO:0000256" key="1">
    <source>
        <dbReference type="SAM" id="MobiDB-lite"/>
    </source>
</evidence>
<feature type="non-terminal residue" evidence="4">
    <location>
        <position position="1"/>
    </location>
</feature>
<feature type="region of interest" description="Disordered" evidence="1">
    <location>
        <begin position="414"/>
        <end position="433"/>
    </location>
</feature>
<feature type="transmembrane region" description="Helical" evidence="2">
    <location>
        <begin position="440"/>
        <end position="457"/>
    </location>
</feature>
<dbReference type="Proteomes" id="UP001285244">
    <property type="component" value="Unassembled WGS sequence"/>
</dbReference>
<feature type="domain" description="CNA-B" evidence="3">
    <location>
        <begin position="326"/>
        <end position="415"/>
    </location>
</feature>
<dbReference type="SUPFAM" id="SSF49478">
    <property type="entry name" value="Cna protein B-type domain"/>
    <property type="match status" value="4"/>
</dbReference>
<dbReference type="Gene3D" id="2.60.40.1140">
    <property type="entry name" value="Collagen-binding surface protein Cna, B-type domain"/>
    <property type="match status" value="4"/>
</dbReference>
<dbReference type="RefSeq" id="WP_320325356.1">
    <property type="nucleotide sequence ID" value="NZ_JALBUS010000004.1"/>
</dbReference>
<reference evidence="4 5" key="1">
    <citation type="submission" date="2022-03" db="EMBL/GenBank/DDBJ databases">
        <title>Novel taxa within the pig intestine.</title>
        <authorList>
            <person name="Wylensek D."/>
            <person name="Bishof K."/>
            <person name="Afrizal A."/>
            <person name="Clavel T."/>
        </authorList>
    </citation>
    <scope>NUCLEOTIDE SEQUENCE [LARGE SCALE GENOMIC DNA]</scope>
    <source>
        <strain evidence="4 5">Cla-KB-P134</strain>
    </source>
</reference>
<keyword evidence="5" id="KW-1185">Reference proteome</keyword>
<feature type="domain" description="CNA-B" evidence="3">
    <location>
        <begin position="234"/>
        <end position="318"/>
    </location>
</feature>
<feature type="domain" description="CNA-B" evidence="3">
    <location>
        <begin position="45"/>
        <end position="129"/>
    </location>
</feature>
<protein>
    <submittedName>
        <fullName evidence="4">Cna B-type domain-containing protein</fullName>
    </submittedName>
</protein>
<evidence type="ECO:0000259" key="3">
    <source>
        <dbReference type="Pfam" id="PF05738"/>
    </source>
</evidence>
<organism evidence="4 5">
    <name type="scientific">Absicoccus intestinalis</name>
    <dbReference type="NCBI Taxonomy" id="2926319"/>
    <lineage>
        <taxon>Bacteria</taxon>
        <taxon>Bacillati</taxon>
        <taxon>Bacillota</taxon>
        <taxon>Erysipelotrichia</taxon>
        <taxon>Erysipelotrichales</taxon>
        <taxon>Erysipelotrichaceae</taxon>
        <taxon>Absicoccus</taxon>
    </lineage>
</organism>
<accession>A0ABU4WKF4</accession>
<evidence type="ECO:0000313" key="4">
    <source>
        <dbReference type="EMBL" id="MDX8417045.1"/>
    </source>
</evidence>
<keyword evidence="2" id="KW-0812">Transmembrane</keyword>
<name>A0ABU4WKF4_9FIRM</name>
<dbReference type="CDD" id="cd00222">
    <property type="entry name" value="CollagenBindB"/>
    <property type="match status" value="4"/>
</dbReference>